<dbReference type="WBParaSite" id="PDA_v2.g3830.t1">
    <property type="protein sequence ID" value="PDA_v2.g3830.t1"/>
    <property type="gene ID" value="PDA_v2.g3830"/>
</dbReference>
<sequence>MSRSGTEFEGAVHLLDLESCLKINEVAEDFAGTPLYASVAAMENKMLGFKDDFDVFGEVDAKKTKEDTIFVKLAKILRYIDSLKREDIPDYERIHYVLQCAFKICIETGNADDDDETLVKKLNEFSRGGVQVPAPDNVVFFSSINYSNVEAPYRQSCCRN</sequence>
<name>A0A914QJR9_9BILA</name>
<organism evidence="1 2">
    <name type="scientific">Panagrolaimus davidi</name>
    <dbReference type="NCBI Taxonomy" id="227884"/>
    <lineage>
        <taxon>Eukaryota</taxon>
        <taxon>Metazoa</taxon>
        <taxon>Ecdysozoa</taxon>
        <taxon>Nematoda</taxon>
        <taxon>Chromadorea</taxon>
        <taxon>Rhabditida</taxon>
        <taxon>Tylenchina</taxon>
        <taxon>Panagrolaimomorpha</taxon>
        <taxon>Panagrolaimoidea</taxon>
        <taxon>Panagrolaimidae</taxon>
        <taxon>Panagrolaimus</taxon>
    </lineage>
</organism>
<evidence type="ECO:0000313" key="1">
    <source>
        <dbReference type="Proteomes" id="UP000887578"/>
    </source>
</evidence>
<protein>
    <submittedName>
        <fullName evidence="2">Uncharacterized protein</fullName>
    </submittedName>
</protein>
<dbReference type="Proteomes" id="UP000887578">
    <property type="component" value="Unplaced"/>
</dbReference>
<accession>A0A914QJR9</accession>
<keyword evidence="1" id="KW-1185">Reference proteome</keyword>
<evidence type="ECO:0000313" key="2">
    <source>
        <dbReference type="WBParaSite" id="PDA_v2.g3830.t1"/>
    </source>
</evidence>
<dbReference type="AlphaFoldDB" id="A0A914QJR9"/>
<reference evidence="2" key="1">
    <citation type="submission" date="2022-11" db="UniProtKB">
        <authorList>
            <consortium name="WormBaseParasite"/>
        </authorList>
    </citation>
    <scope>IDENTIFICATION</scope>
</reference>
<proteinExistence type="predicted"/>